<dbReference type="Gramene" id="KXG38308">
    <property type="protein sequence ID" value="KXG38308"/>
    <property type="gene ID" value="SORBI_3001G215700"/>
</dbReference>
<evidence type="ECO:0000313" key="2">
    <source>
        <dbReference type="Proteomes" id="UP000000768"/>
    </source>
</evidence>
<reference evidence="1 2" key="1">
    <citation type="journal article" date="2009" name="Nature">
        <title>The Sorghum bicolor genome and the diversification of grasses.</title>
        <authorList>
            <person name="Paterson A.H."/>
            <person name="Bowers J.E."/>
            <person name="Bruggmann R."/>
            <person name="Dubchak I."/>
            <person name="Grimwood J."/>
            <person name="Gundlach H."/>
            <person name="Haberer G."/>
            <person name="Hellsten U."/>
            <person name="Mitros T."/>
            <person name="Poliakov A."/>
            <person name="Schmutz J."/>
            <person name="Spannagl M."/>
            <person name="Tang H."/>
            <person name="Wang X."/>
            <person name="Wicker T."/>
            <person name="Bharti A.K."/>
            <person name="Chapman J."/>
            <person name="Feltus F.A."/>
            <person name="Gowik U."/>
            <person name="Grigoriev I.V."/>
            <person name="Lyons E."/>
            <person name="Maher C.A."/>
            <person name="Martis M."/>
            <person name="Narechania A."/>
            <person name="Otillar R.P."/>
            <person name="Penning B.W."/>
            <person name="Salamov A.A."/>
            <person name="Wang Y."/>
            <person name="Zhang L."/>
            <person name="Carpita N.C."/>
            <person name="Freeling M."/>
            <person name="Gingle A.R."/>
            <person name="Hash C.T."/>
            <person name="Keller B."/>
            <person name="Klein P."/>
            <person name="Kresovich S."/>
            <person name="McCann M.C."/>
            <person name="Ming R."/>
            <person name="Peterson D.G."/>
            <person name="Mehboob-ur-Rahman"/>
            <person name="Ware D."/>
            <person name="Westhoff P."/>
            <person name="Mayer K.F."/>
            <person name="Messing J."/>
            <person name="Rokhsar D.S."/>
        </authorList>
    </citation>
    <scope>NUCLEOTIDE SEQUENCE [LARGE SCALE GENOMIC DNA]</scope>
    <source>
        <strain evidence="2">cv. BTx623</strain>
    </source>
</reference>
<organism evidence="1 2">
    <name type="scientific">Sorghum bicolor</name>
    <name type="common">Sorghum</name>
    <name type="synonym">Sorghum vulgare</name>
    <dbReference type="NCBI Taxonomy" id="4558"/>
    <lineage>
        <taxon>Eukaryota</taxon>
        <taxon>Viridiplantae</taxon>
        <taxon>Streptophyta</taxon>
        <taxon>Embryophyta</taxon>
        <taxon>Tracheophyta</taxon>
        <taxon>Spermatophyta</taxon>
        <taxon>Magnoliopsida</taxon>
        <taxon>Liliopsida</taxon>
        <taxon>Poales</taxon>
        <taxon>Poaceae</taxon>
        <taxon>PACMAD clade</taxon>
        <taxon>Panicoideae</taxon>
        <taxon>Andropogonodae</taxon>
        <taxon>Andropogoneae</taxon>
        <taxon>Sorghinae</taxon>
        <taxon>Sorghum</taxon>
    </lineage>
</organism>
<dbReference type="Gramene" id="KXG38307">
    <property type="protein sequence ID" value="KXG38307"/>
    <property type="gene ID" value="SORBI_3001G215700"/>
</dbReference>
<dbReference type="InParanoid" id="A0A1B6QK63"/>
<sequence>MYDLPCDVDTELLKLRQIRTAFDLTFLLVENTACRGCKRYTDDANYVGTEGHEALVSLQVI</sequence>
<proteinExistence type="predicted"/>
<dbReference type="EMBL" id="CM000760">
    <property type="protein sequence ID" value="KXG38308.1"/>
    <property type="molecule type" value="Genomic_DNA"/>
</dbReference>
<reference evidence="2" key="3">
    <citation type="journal article" date="2018" name="Plant J.">
        <title>The Sorghum bicolor reference genome: improved assembly, gene annotations, a transcriptome atlas, and signatures of genome organization.</title>
        <authorList>
            <person name="McCormick R.F."/>
            <person name="Truong S.K."/>
            <person name="Sreedasyam A."/>
            <person name="Jenkins J."/>
            <person name="Shu S."/>
            <person name="Sims D."/>
            <person name="Kennedy M."/>
            <person name="Amirebrahimi M."/>
            <person name="Weers B.D."/>
            <person name="McKinley B."/>
            <person name="Mattison A."/>
            <person name="Morishige D.T."/>
            <person name="Grimwood J."/>
            <person name="Schmutz J."/>
            <person name="Mullet J.E."/>
        </authorList>
    </citation>
    <scope>NUCLEOTIDE SEQUENCE [LARGE SCALE GENOMIC DNA]</scope>
    <source>
        <strain evidence="2">cv. BTx623</strain>
    </source>
</reference>
<accession>A0A1B6QK63</accession>
<gene>
    <name evidence="1" type="ORF">SORBI_3001G215700</name>
</gene>
<evidence type="ECO:0000313" key="1">
    <source>
        <dbReference type="EMBL" id="KXG38308.1"/>
    </source>
</evidence>
<dbReference type="AlphaFoldDB" id="A0A1B6QK63"/>
<reference evidence="1" key="2">
    <citation type="submission" date="2017-02" db="EMBL/GenBank/DDBJ databases">
        <title>WGS assembly of Sorghum bicolor.</title>
        <authorList>
            <person name="Paterson A."/>
            <person name="Mullet J."/>
            <person name="Bowers J."/>
            <person name="Bruggmann R."/>
            <person name="Dubchak I."/>
            <person name="Grimwood J."/>
            <person name="Gundlach H."/>
            <person name="Haberer G."/>
            <person name="Hellsten U."/>
            <person name="Mitros T."/>
            <person name="Poliakov A."/>
            <person name="Schmutz J."/>
            <person name="Spannagl M."/>
            <person name="Tang H."/>
            <person name="Wang X."/>
            <person name="Wicker T."/>
            <person name="Bharti A."/>
            <person name="Chapman J."/>
            <person name="Feltus F."/>
            <person name="Gowik U."/>
            <person name="Grigoriev I."/>
            <person name="Lyons E."/>
            <person name="Maher C."/>
            <person name="Martis M."/>
            <person name="Narechania A."/>
            <person name="Otillar R."/>
            <person name="Penning B."/>
            <person name="Salamov A."/>
            <person name="Wang Y."/>
            <person name="Zhang L."/>
            <person name="Carpita N."/>
            <person name="Freeling M."/>
            <person name="Gingle A."/>
            <person name="Hash C."/>
            <person name="Keller B."/>
            <person name="Klein P."/>
            <person name="Kresovich S."/>
            <person name="Mccann M."/>
            <person name="Ming R."/>
            <person name="Peterson D."/>
            <person name="Rahman M."/>
            <person name="Ware D."/>
            <person name="Westhoff P."/>
            <person name="Mayer K."/>
            <person name="Messing J."/>
            <person name="Sims D."/>
            <person name="Jenkins J."/>
            <person name="Shu S."/>
            <person name="Rokhsar D."/>
        </authorList>
    </citation>
    <scope>NUCLEOTIDE SEQUENCE</scope>
</reference>
<protein>
    <submittedName>
        <fullName evidence="1">Uncharacterized protein</fullName>
    </submittedName>
</protein>
<keyword evidence="2" id="KW-1185">Reference proteome</keyword>
<name>A0A1B6QK63_SORBI</name>
<dbReference type="EMBL" id="CM000760">
    <property type="protein sequence ID" value="KXG38307.1"/>
    <property type="molecule type" value="Genomic_DNA"/>
</dbReference>
<dbReference type="Proteomes" id="UP000000768">
    <property type="component" value="Chromosome 1"/>
</dbReference>